<comment type="caution">
    <text evidence="8">The sequence shown here is derived from an EMBL/GenBank/DDBJ whole genome shotgun (WGS) entry which is preliminary data.</text>
</comment>
<keyword evidence="4" id="KW-0677">Repeat</keyword>
<dbReference type="PROSITE" id="PS51866">
    <property type="entry name" value="MOP"/>
    <property type="match status" value="2"/>
</dbReference>
<dbReference type="InterPro" id="IPR000847">
    <property type="entry name" value="LysR_HTH_N"/>
</dbReference>
<comment type="similarity">
    <text evidence="1 5">Belongs to the ModE family.</text>
</comment>
<dbReference type="Gene3D" id="2.40.50.100">
    <property type="match status" value="2"/>
</dbReference>
<dbReference type="Gene3D" id="1.10.10.10">
    <property type="entry name" value="Winged helix-like DNA-binding domain superfamily/Winged helix DNA-binding domain"/>
    <property type="match status" value="1"/>
</dbReference>
<dbReference type="InterPro" id="IPR016462">
    <property type="entry name" value="ModE"/>
</dbReference>
<evidence type="ECO:0000313" key="8">
    <source>
        <dbReference type="EMBL" id="TPW28635.1"/>
    </source>
</evidence>
<dbReference type="SUPFAM" id="SSF46785">
    <property type="entry name" value="Winged helix' DNA-binding domain"/>
    <property type="match status" value="1"/>
</dbReference>
<feature type="domain" description="Mop" evidence="7">
    <location>
        <begin position="130"/>
        <end position="196"/>
    </location>
</feature>
<keyword evidence="2 5" id="KW-0813">Transport</keyword>
<dbReference type="Proteomes" id="UP000318801">
    <property type="component" value="Unassembled WGS sequence"/>
</dbReference>
<dbReference type="InterPro" id="IPR005116">
    <property type="entry name" value="Transp-assoc_OB_typ1"/>
</dbReference>
<dbReference type="InterPro" id="IPR036390">
    <property type="entry name" value="WH_DNA-bd_sf"/>
</dbReference>
<dbReference type="Pfam" id="PF03459">
    <property type="entry name" value="TOBE"/>
    <property type="match status" value="2"/>
</dbReference>
<dbReference type="InterPro" id="IPR008995">
    <property type="entry name" value="Mo/tungstate-bd_C_term_dom"/>
</dbReference>
<reference evidence="8 9" key="1">
    <citation type="submission" date="2019-06" db="EMBL/GenBank/DDBJ databases">
        <authorList>
            <person name="Li M."/>
        </authorList>
    </citation>
    <scope>NUCLEOTIDE SEQUENCE [LARGE SCALE GENOMIC DNA]</scope>
    <source>
        <strain evidence="8 9">BGMRC2036</strain>
    </source>
</reference>
<dbReference type="Pfam" id="PF00126">
    <property type="entry name" value="HTH_1"/>
    <property type="match status" value="1"/>
</dbReference>
<dbReference type="InterPro" id="IPR036388">
    <property type="entry name" value="WH-like_DNA-bd_sf"/>
</dbReference>
<proteinExistence type="inferred from homology"/>
<accession>A0A506U6Q3</accession>
<evidence type="ECO:0000256" key="4">
    <source>
        <dbReference type="ARBA" id="ARBA00022737"/>
    </source>
</evidence>
<dbReference type="SUPFAM" id="SSF50331">
    <property type="entry name" value="MOP-like"/>
    <property type="match status" value="2"/>
</dbReference>
<keyword evidence="9" id="KW-1185">Reference proteome</keyword>
<dbReference type="GO" id="GO:0015689">
    <property type="term" value="P:molybdate ion transport"/>
    <property type="evidence" value="ECO:0007669"/>
    <property type="project" value="UniProtKB-UniRule"/>
</dbReference>
<evidence type="ECO:0000256" key="6">
    <source>
        <dbReference type="PIRSR" id="PIRSR005763-1"/>
    </source>
</evidence>
<dbReference type="InterPro" id="IPR004606">
    <property type="entry name" value="Mop_domain"/>
</dbReference>
<dbReference type="AlphaFoldDB" id="A0A506U6Q3"/>
<evidence type="ECO:0000259" key="7">
    <source>
        <dbReference type="PROSITE" id="PS51866"/>
    </source>
</evidence>
<gene>
    <name evidence="8" type="ORF">FJU08_17125</name>
</gene>
<evidence type="ECO:0000256" key="5">
    <source>
        <dbReference type="PIRNR" id="PIRNR005763"/>
    </source>
</evidence>
<evidence type="ECO:0000256" key="2">
    <source>
        <dbReference type="ARBA" id="ARBA00022448"/>
    </source>
</evidence>
<name>A0A506U6Q3_9HYPH</name>
<dbReference type="OrthoDB" id="9800709at2"/>
<dbReference type="PANTHER" id="PTHR30432">
    <property type="entry name" value="TRANSCRIPTIONAL REGULATOR MODE"/>
    <property type="match status" value="1"/>
</dbReference>
<dbReference type="PIRSF" id="PIRSF005763">
    <property type="entry name" value="Txn_reg_ModE"/>
    <property type="match status" value="1"/>
</dbReference>
<evidence type="ECO:0000313" key="9">
    <source>
        <dbReference type="Proteomes" id="UP000318801"/>
    </source>
</evidence>
<organism evidence="8 9">
    <name type="scientific">Martelella alba</name>
    <dbReference type="NCBI Taxonomy" id="2590451"/>
    <lineage>
        <taxon>Bacteria</taxon>
        <taxon>Pseudomonadati</taxon>
        <taxon>Pseudomonadota</taxon>
        <taxon>Alphaproteobacteria</taxon>
        <taxon>Hyphomicrobiales</taxon>
        <taxon>Aurantimonadaceae</taxon>
        <taxon>Martelella</taxon>
    </lineage>
</organism>
<dbReference type="GO" id="GO:0003700">
    <property type="term" value="F:DNA-binding transcription factor activity"/>
    <property type="evidence" value="ECO:0007669"/>
    <property type="project" value="InterPro"/>
</dbReference>
<feature type="domain" description="Mop" evidence="7">
    <location>
        <begin position="202"/>
        <end position="268"/>
    </location>
</feature>
<dbReference type="InterPro" id="IPR051815">
    <property type="entry name" value="Molybdate_resp_trans_reg"/>
</dbReference>
<keyword evidence="3 5" id="KW-0500">Molybdenum</keyword>
<protein>
    <submittedName>
        <fullName evidence="8">LysR family transcriptional regulator</fullName>
    </submittedName>
</protein>
<dbReference type="NCBIfam" id="TIGR00638">
    <property type="entry name" value="Mop"/>
    <property type="match status" value="2"/>
</dbReference>
<feature type="region of interest" description="Required for dimer formation and molybdate binding" evidence="6">
    <location>
        <begin position="131"/>
        <end position="139"/>
    </location>
</feature>
<evidence type="ECO:0000256" key="1">
    <source>
        <dbReference type="ARBA" id="ARBA00008110"/>
    </source>
</evidence>
<dbReference type="EMBL" id="VHLG01000012">
    <property type="protein sequence ID" value="TPW28635.1"/>
    <property type="molecule type" value="Genomic_DNA"/>
</dbReference>
<dbReference type="PANTHER" id="PTHR30432:SF1">
    <property type="entry name" value="DNA-BINDING TRANSCRIPTIONAL DUAL REGULATOR MODE"/>
    <property type="match status" value="1"/>
</dbReference>
<dbReference type="GO" id="GO:0030151">
    <property type="term" value="F:molybdenum ion binding"/>
    <property type="evidence" value="ECO:0007669"/>
    <property type="project" value="UniProtKB-UniRule"/>
</dbReference>
<evidence type="ECO:0000256" key="3">
    <source>
        <dbReference type="ARBA" id="ARBA00022505"/>
    </source>
</evidence>
<sequence length="269" mass="28043">MVKGSIQPALTFENQTGDRAGEERFALLAEIDRLGSISAAAKAVGLSYKAAWDAVNAMNNLFPRPLIIKRPGGAHGGGAEVTEEGRRALAVHRLLTATLGEIISGLETTISGDPSISFPANSLLWSPVMRTSARNCYHGTIEAVTHGAVNAEVLLKISPDVTLTVIITEQSVANLKIAPGVQAYALIKASTPILIEDDEKIMTSARNRITGMVISVEPGAVNAEVVLDIGEGKTLCAIVTDDSAEGLALAPGKSVTALIKSSQIILALG</sequence>